<sequence>MSNRITKEKAKTIANCFALNGFDNRVKTLIEVGYKPSYARCGLSSKIYDNILVKAEIKALQDAQSVKTELSIESQVRETKELLKNAKESNHHTAALTANDQLNRHIGFYNADTSAGMTLVDIMAVVGINVTESPQEAKTG</sequence>
<dbReference type="EMBL" id="LAZR01000256">
    <property type="protein sequence ID" value="KKN78825.1"/>
    <property type="molecule type" value="Genomic_DNA"/>
</dbReference>
<comment type="caution">
    <text evidence="1">The sequence shown here is derived from an EMBL/GenBank/DDBJ whole genome shotgun (WGS) entry which is preliminary data.</text>
</comment>
<evidence type="ECO:0000313" key="1">
    <source>
        <dbReference type="EMBL" id="KKN78825.1"/>
    </source>
</evidence>
<accession>A0A0F9TC68</accession>
<name>A0A0F9TC68_9ZZZZ</name>
<evidence type="ECO:0008006" key="2">
    <source>
        <dbReference type="Google" id="ProtNLM"/>
    </source>
</evidence>
<protein>
    <recommendedName>
        <fullName evidence="2">Terminase small subunit</fullName>
    </recommendedName>
</protein>
<organism evidence="1">
    <name type="scientific">marine sediment metagenome</name>
    <dbReference type="NCBI Taxonomy" id="412755"/>
    <lineage>
        <taxon>unclassified sequences</taxon>
        <taxon>metagenomes</taxon>
        <taxon>ecological metagenomes</taxon>
    </lineage>
</organism>
<dbReference type="AlphaFoldDB" id="A0A0F9TC68"/>
<gene>
    <name evidence="1" type="ORF">LCGC14_0345970</name>
</gene>
<reference evidence="1" key="1">
    <citation type="journal article" date="2015" name="Nature">
        <title>Complex archaea that bridge the gap between prokaryotes and eukaryotes.</title>
        <authorList>
            <person name="Spang A."/>
            <person name="Saw J.H."/>
            <person name="Jorgensen S.L."/>
            <person name="Zaremba-Niedzwiedzka K."/>
            <person name="Martijn J."/>
            <person name="Lind A.E."/>
            <person name="van Eijk R."/>
            <person name="Schleper C."/>
            <person name="Guy L."/>
            <person name="Ettema T.J."/>
        </authorList>
    </citation>
    <scope>NUCLEOTIDE SEQUENCE</scope>
</reference>
<proteinExistence type="predicted"/>